<evidence type="ECO:0000313" key="5">
    <source>
        <dbReference type="Proteomes" id="UP000732193"/>
    </source>
</evidence>
<evidence type="ECO:0000256" key="2">
    <source>
        <dbReference type="ARBA" id="ARBA00023002"/>
    </source>
</evidence>
<keyword evidence="5" id="KW-1185">Reference proteome</keyword>
<gene>
    <name evidence="4" type="ORF">JQV55_01565</name>
</gene>
<dbReference type="EMBL" id="JAFBRM010000001">
    <property type="protein sequence ID" value="MBM1712246.1"/>
    <property type="molecule type" value="Genomic_DNA"/>
</dbReference>
<evidence type="ECO:0000313" key="4">
    <source>
        <dbReference type="EMBL" id="MBM1712246.1"/>
    </source>
</evidence>
<feature type="domain" description="FAD dependent oxidoreductase" evidence="3">
    <location>
        <begin position="23"/>
        <end position="418"/>
    </location>
</feature>
<dbReference type="SUPFAM" id="SSF51905">
    <property type="entry name" value="FAD/NAD(P)-binding domain"/>
    <property type="match status" value="1"/>
</dbReference>
<name>A0AAE3B5G0_9RHOB</name>
<evidence type="ECO:0000259" key="3">
    <source>
        <dbReference type="Pfam" id="PF01266"/>
    </source>
</evidence>
<dbReference type="GO" id="GO:0008718">
    <property type="term" value="F:D-amino-acid dehydrogenase activity"/>
    <property type="evidence" value="ECO:0007669"/>
    <property type="project" value="TreeGrafter"/>
</dbReference>
<dbReference type="InterPro" id="IPR036188">
    <property type="entry name" value="FAD/NAD-bd_sf"/>
</dbReference>
<dbReference type="Gene3D" id="3.50.50.60">
    <property type="entry name" value="FAD/NAD(P)-binding domain"/>
    <property type="match status" value="2"/>
</dbReference>
<keyword evidence="2" id="KW-0560">Oxidoreductase</keyword>
<comment type="caution">
    <text evidence="4">The sequence shown here is derived from an EMBL/GenBank/DDBJ whole genome shotgun (WGS) entry which is preliminary data.</text>
</comment>
<dbReference type="AlphaFoldDB" id="A0AAE3B5G0"/>
<dbReference type="RefSeq" id="WP_203241021.1">
    <property type="nucleotide sequence ID" value="NZ_JAFBRH010000001.1"/>
</dbReference>
<reference evidence="4 5" key="1">
    <citation type="submission" date="2021-01" db="EMBL/GenBank/DDBJ databases">
        <title>Diatom-associated Roseobacters Show Island Model of Population Structure.</title>
        <authorList>
            <person name="Qu L."/>
            <person name="Feng X."/>
            <person name="Chen Y."/>
            <person name="Li L."/>
            <person name="Wang X."/>
            <person name="Hu Z."/>
            <person name="Wang H."/>
            <person name="Luo H."/>
        </authorList>
    </citation>
    <scope>NUCLEOTIDE SEQUENCE [LARGE SCALE GENOMIC DNA]</scope>
    <source>
        <strain evidence="4 5">TR60-84</strain>
    </source>
</reference>
<sequence length="448" mass="48309">MQAFPISDTSPVQFAGPLPAATDVVVIGGGVIGICTALYLAQAGQSVVLLEKGRIAGEQSSRNWGWIRQQGRDPDELPIMIEALGRWKELAAQTGVDFGLRQGGVTYFAQTAKQLAGFERWTAHARGLGVDTKILNGSETASMFPQMSARMRGAMVTPSDMRAEPWTAVPALAGIARAAGVRIIENCAVRMLDVQAGNVAGVVTERGLIKSPSVVLAGGAWSSLFLRNHGFDIPQLSVRESVAATHVLPDFHSGAAADNRVAFRRRMDGGYTLSPAGVAELFIGPDAFRAFRKYLPQLRQTPFGQTYRPMSPKGFPDAWGTPRRWAGDEVTPFERMRILDPAPDMKQLRRLVRNFQERFPSLPQVRLKSAWAGMIDTMPDQVPIVDHCPAIPGLVIGTGMAGHGFGIGPGMGRVLAALVMGDALGHDLKRFRADRFSDGSAIDLGPPF</sequence>
<comment type="similarity">
    <text evidence="1">Belongs to the DadA oxidoreductase family.</text>
</comment>
<dbReference type="InterPro" id="IPR006076">
    <property type="entry name" value="FAD-dep_OxRdtase"/>
</dbReference>
<dbReference type="Gene3D" id="3.30.9.10">
    <property type="entry name" value="D-Amino Acid Oxidase, subunit A, domain 2"/>
    <property type="match status" value="2"/>
</dbReference>
<dbReference type="Pfam" id="PF01266">
    <property type="entry name" value="DAO"/>
    <property type="match status" value="1"/>
</dbReference>
<dbReference type="GO" id="GO:0005737">
    <property type="term" value="C:cytoplasm"/>
    <property type="evidence" value="ECO:0007669"/>
    <property type="project" value="TreeGrafter"/>
</dbReference>
<dbReference type="Proteomes" id="UP000732193">
    <property type="component" value="Unassembled WGS sequence"/>
</dbReference>
<protein>
    <submittedName>
        <fullName evidence="4">FAD-binding oxidoreductase</fullName>
    </submittedName>
</protein>
<dbReference type="PANTHER" id="PTHR13847">
    <property type="entry name" value="SARCOSINE DEHYDROGENASE-RELATED"/>
    <property type="match status" value="1"/>
</dbReference>
<dbReference type="PANTHER" id="PTHR13847:SF280">
    <property type="entry name" value="D-AMINO ACID DEHYDROGENASE"/>
    <property type="match status" value="1"/>
</dbReference>
<organism evidence="4 5">
    <name type="scientific">Sulfitobacter geojensis</name>
    <dbReference type="NCBI Taxonomy" id="1342299"/>
    <lineage>
        <taxon>Bacteria</taxon>
        <taxon>Pseudomonadati</taxon>
        <taxon>Pseudomonadota</taxon>
        <taxon>Alphaproteobacteria</taxon>
        <taxon>Rhodobacterales</taxon>
        <taxon>Roseobacteraceae</taxon>
        <taxon>Sulfitobacter</taxon>
    </lineage>
</organism>
<dbReference type="GO" id="GO:0055130">
    <property type="term" value="P:D-alanine catabolic process"/>
    <property type="evidence" value="ECO:0007669"/>
    <property type="project" value="TreeGrafter"/>
</dbReference>
<dbReference type="GO" id="GO:0005886">
    <property type="term" value="C:plasma membrane"/>
    <property type="evidence" value="ECO:0007669"/>
    <property type="project" value="TreeGrafter"/>
</dbReference>
<accession>A0AAE3B5G0</accession>
<proteinExistence type="inferred from homology"/>
<evidence type="ECO:0000256" key="1">
    <source>
        <dbReference type="ARBA" id="ARBA00009410"/>
    </source>
</evidence>